<feature type="compositionally biased region" description="Low complexity" evidence="2">
    <location>
        <begin position="403"/>
        <end position="422"/>
    </location>
</feature>
<gene>
    <name evidence="4" type="ORF">B0A54_16361</name>
</gene>
<reference evidence="4 5" key="1">
    <citation type="submission" date="2017-03" db="EMBL/GenBank/DDBJ databases">
        <title>Genomes of endolithic fungi from Antarctica.</title>
        <authorList>
            <person name="Coleine C."/>
            <person name="Masonjones S."/>
            <person name="Stajich J.E."/>
        </authorList>
    </citation>
    <scope>NUCLEOTIDE SEQUENCE [LARGE SCALE GENOMIC DNA]</scope>
    <source>
        <strain evidence="4 5">CCFEE 5311</strain>
    </source>
</reference>
<feature type="region of interest" description="Disordered" evidence="2">
    <location>
        <begin position="398"/>
        <end position="436"/>
    </location>
</feature>
<keyword evidence="1" id="KW-0479">Metal-binding</keyword>
<dbReference type="PROSITE" id="PS50103">
    <property type="entry name" value="ZF_C3H1"/>
    <property type="match status" value="2"/>
</dbReference>
<evidence type="ECO:0000313" key="5">
    <source>
        <dbReference type="Proteomes" id="UP000310066"/>
    </source>
</evidence>
<dbReference type="AlphaFoldDB" id="A0A4U0U0I3"/>
<evidence type="ECO:0000256" key="1">
    <source>
        <dbReference type="PROSITE-ProRule" id="PRU00723"/>
    </source>
</evidence>
<feature type="domain" description="C3H1-type" evidence="3">
    <location>
        <begin position="162"/>
        <end position="189"/>
    </location>
</feature>
<dbReference type="Pfam" id="PF25543">
    <property type="entry name" value="zf-CCCH_tandem"/>
    <property type="match status" value="1"/>
</dbReference>
<name>A0A4U0U0I3_9PEZI</name>
<dbReference type="Proteomes" id="UP000310066">
    <property type="component" value="Unassembled WGS sequence"/>
</dbReference>
<comment type="caution">
    <text evidence="4">The sequence shown here is derived from an EMBL/GenBank/DDBJ whole genome shotgun (WGS) entry which is preliminary data.</text>
</comment>
<feature type="compositionally biased region" description="Polar residues" evidence="2">
    <location>
        <begin position="239"/>
        <end position="264"/>
    </location>
</feature>
<dbReference type="PANTHER" id="PTHR37543:SF1">
    <property type="entry name" value="CCCH ZINC FINGER DNA BINDING PROTEIN (AFU_ORTHOLOGUE AFUA_5G12760)"/>
    <property type="match status" value="1"/>
</dbReference>
<evidence type="ECO:0000313" key="4">
    <source>
        <dbReference type="EMBL" id="TKA27836.1"/>
    </source>
</evidence>
<feature type="domain" description="C3H1-type" evidence="3">
    <location>
        <begin position="299"/>
        <end position="328"/>
    </location>
</feature>
<feature type="compositionally biased region" description="Basic and acidic residues" evidence="2">
    <location>
        <begin position="427"/>
        <end position="436"/>
    </location>
</feature>
<protein>
    <recommendedName>
        <fullName evidence="3">C3H1-type domain-containing protein</fullName>
    </recommendedName>
</protein>
<feature type="zinc finger region" description="C3H1-type" evidence="1">
    <location>
        <begin position="162"/>
        <end position="189"/>
    </location>
</feature>
<dbReference type="Gene3D" id="3.30.1370.210">
    <property type="match status" value="1"/>
</dbReference>
<dbReference type="SMART" id="SM00356">
    <property type="entry name" value="ZnF_C3H1"/>
    <property type="match status" value="2"/>
</dbReference>
<dbReference type="Pfam" id="PF25542">
    <property type="entry name" value="zf-CCCH_12"/>
    <property type="match status" value="1"/>
</dbReference>
<organism evidence="4 5">
    <name type="scientific">Friedmanniomyces endolithicus</name>
    <dbReference type="NCBI Taxonomy" id="329885"/>
    <lineage>
        <taxon>Eukaryota</taxon>
        <taxon>Fungi</taxon>
        <taxon>Dikarya</taxon>
        <taxon>Ascomycota</taxon>
        <taxon>Pezizomycotina</taxon>
        <taxon>Dothideomycetes</taxon>
        <taxon>Dothideomycetidae</taxon>
        <taxon>Mycosphaerellales</taxon>
        <taxon>Teratosphaeriaceae</taxon>
        <taxon>Friedmanniomyces</taxon>
    </lineage>
</organism>
<dbReference type="InterPro" id="IPR000571">
    <property type="entry name" value="Znf_CCCH"/>
</dbReference>
<dbReference type="STRING" id="329885.A0A4U0U0I3"/>
<accession>A0A4U0U0I3</accession>
<sequence>MVRIYADLVGLSKGLSRFKLAGPEKRSLTNFAVNFTRTNDLFDFVDAGDLEGTTNSKIRTLLRQTADNPQCKQIYFAGCHDTRYINELSPHSSHQDRITLVKHPELHPELNKLGMRIEEFPTVFRSTPLDGQSINHAIKDLVAPTSPHEDAQSISQQALPTASASRVCRWFQLGNCRYGKTCKNLHIKETTNVQSKLGVINASDVKIWRKTDHSSTPSPLPAASVAESSSDTTDGHRIANNSRTGSHPNSSSTSNRPSFATQLPRNVPDGMIAVNAENHRLDKYVDALADDRKELSNRTRTLKLCKNHHLQGYCPDSAEDCPYDHSYASPGVKLALQQFAHCLPCSRKGTCRRCDCWHGHVCQKPGCQYRGGNAKCSFPTSTHTQELELARFVPGTPVESAKRNGNGLAKKANASASGSARASTPRVESDVEQDHMEEALLDLDIEEGSYGWVPGSSAAVPDVPQSDW</sequence>
<dbReference type="GO" id="GO:0008270">
    <property type="term" value="F:zinc ion binding"/>
    <property type="evidence" value="ECO:0007669"/>
    <property type="project" value="UniProtKB-KW"/>
</dbReference>
<feature type="region of interest" description="Disordered" evidence="2">
    <location>
        <begin position="210"/>
        <end position="265"/>
    </location>
</feature>
<feature type="zinc finger region" description="C3H1-type" evidence="1">
    <location>
        <begin position="299"/>
        <end position="328"/>
    </location>
</feature>
<evidence type="ECO:0000259" key="3">
    <source>
        <dbReference type="PROSITE" id="PS50103"/>
    </source>
</evidence>
<dbReference type="InterPro" id="IPR057654">
    <property type="entry name" value="Znf-CCCH_tandem"/>
</dbReference>
<dbReference type="InterPro" id="IPR057683">
    <property type="entry name" value="DUF7923"/>
</dbReference>
<dbReference type="OrthoDB" id="2270193at2759"/>
<keyword evidence="1" id="KW-0862">Zinc</keyword>
<keyword evidence="1" id="KW-0863">Zinc-finger</keyword>
<proteinExistence type="predicted"/>
<dbReference type="Pfam" id="PF25540">
    <property type="entry name" value="DUF7923"/>
    <property type="match status" value="1"/>
</dbReference>
<dbReference type="EMBL" id="NAJP01000124">
    <property type="protein sequence ID" value="TKA27836.1"/>
    <property type="molecule type" value="Genomic_DNA"/>
</dbReference>
<dbReference type="PANTHER" id="PTHR37543">
    <property type="entry name" value="CCCH ZINC FINGER DNA BINDING PROTEIN (AFU_ORTHOLOGUE AFUA_5G12760)"/>
    <property type="match status" value="1"/>
</dbReference>
<evidence type="ECO:0000256" key="2">
    <source>
        <dbReference type="SAM" id="MobiDB-lite"/>
    </source>
</evidence>